<name>A0A2H6KD44_9APIC</name>
<sequence>MLREQLFLKEEYKLDSRLSQALSRCDSMRDPSLNGLLNADDAAEEPEAAYPGDGSQDPPMLYRDLDWKPLECFYYPIRPGDYSPLSPDGEMLERSGKIGVDFWRWHRDRAPLGYTPPLCTCKRTEDTIAMLKRCVMRQKYPMEHRVCDNDVCRGLLYIPHSLLEIPLNRIISNGSEFVRHVAVPNDTDVYCGNMKHTLVICTTSAEHEAECLEAIRKSDVPDSLIYYVNSEGFIPYFKHYVITGTLPPLMTVEPIDSDVSDSEENYGFGETFAIKFGKHGMVIHKYDVAGQSVSPIEDSMLRSWVGKDADMAEVPPQEPVTALSDYVICELMECFSNDRRPLAFELRGCKPAPKNTDLPREEARPDTPQADSQRSDIHVPRIKKQKICAAEDRKPASHAALERAHLLKIIDTIEEIKS</sequence>
<proteinExistence type="predicted"/>
<dbReference type="RefSeq" id="XP_028867163.1">
    <property type="nucleotide sequence ID" value="XM_029011330.1"/>
</dbReference>
<accession>A0A2H6KD44</accession>
<feature type="region of interest" description="Disordered" evidence="1">
    <location>
        <begin position="348"/>
        <end position="378"/>
    </location>
</feature>
<organism evidence="2 3">
    <name type="scientific">Babesia ovata</name>
    <dbReference type="NCBI Taxonomy" id="189622"/>
    <lineage>
        <taxon>Eukaryota</taxon>
        <taxon>Sar</taxon>
        <taxon>Alveolata</taxon>
        <taxon>Apicomplexa</taxon>
        <taxon>Aconoidasida</taxon>
        <taxon>Piroplasmida</taxon>
        <taxon>Babesiidae</taxon>
        <taxon>Babesia</taxon>
    </lineage>
</organism>
<evidence type="ECO:0000313" key="2">
    <source>
        <dbReference type="EMBL" id="GBE60920.1"/>
    </source>
</evidence>
<dbReference type="OrthoDB" id="364553at2759"/>
<evidence type="ECO:0000313" key="3">
    <source>
        <dbReference type="Proteomes" id="UP000236319"/>
    </source>
</evidence>
<protein>
    <submittedName>
        <fullName evidence="2">Uncharacterized protein</fullName>
    </submittedName>
</protein>
<dbReference type="EMBL" id="BDSA01000002">
    <property type="protein sequence ID" value="GBE60920.1"/>
    <property type="molecule type" value="Genomic_DNA"/>
</dbReference>
<gene>
    <name evidence="2" type="ORF">BOVATA_024130</name>
</gene>
<dbReference type="GeneID" id="39874690"/>
<dbReference type="Proteomes" id="UP000236319">
    <property type="component" value="Unassembled WGS sequence"/>
</dbReference>
<evidence type="ECO:0000256" key="1">
    <source>
        <dbReference type="SAM" id="MobiDB-lite"/>
    </source>
</evidence>
<dbReference type="VEuPathDB" id="PiroplasmaDB:BOVATA_024130"/>
<keyword evidence="3" id="KW-1185">Reference proteome</keyword>
<dbReference type="AlphaFoldDB" id="A0A2H6KD44"/>
<reference evidence="2 3" key="1">
    <citation type="journal article" date="2017" name="BMC Genomics">
        <title>Whole-genome assembly of Babesia ovata and comparative genomics between closely related pathogens.</title>
        <authorList>
            <person name="Yamagishi J."/>
            <person name="Asada M."/>
            <person name="Hakimi H."/>
            <person name="Tanaka T.Q."/>
            <person name="Sugimoto C."/>
            <person name="Kawazu S."/>
        </authorList>
    </citation>
    <scope>NUCLEOTIDE SEQUENCE [LARGE SCALE GENOMIC DNA]</scope>
    <source>
        <strain evidence="2 3">Miyake</strain>
    </source>
</reference>
<comment type="caution">
    <text evidence="2">The sequence shown here is derived from an EMBL/GenBank/DDBJ whole genome shotgun (WGS) entry which is preliminary data.</text>
</comment>